<comment type="caution">
    <text evidence="2">The sequence shown here is derived from an EMBL/GenBank/DDBJ whole genome shotgun (WGS) entry which is preliminary data.</text>
</comment>
<dbReference type="AlphaFoldDB" id="A0A135ZA44"/>
<feature type="transmembrane region" description="Helical" evidence="1">
    <location>
        <begin position="588"/>
        <end position="606"/>
    </location>
</feature>
<feature type="transmembrane region" description="Helical" evidence="1">
    <location>
        <begin position="356"/>
        <end position="378"/>
    </location>
</feature>
<feature type="transmembrane region" description="Helical" evidence="1">
    <location>
        <begin position="328"/>
        <end position="349"/>
    </location>
</feature>
<accession>A0A135ZA44</accession>
<gene>
    <name evidence="2" type="ORF">HMPREF3230_00261</name>
</gene>
<name>A0A135ZA44_GARVA</name>
<keyword evidence="1" id="KW-0472">Membrane</keyword>
<dbReference type="EMBL" id="LSRC01000012">
    <property type="protein sequence ID" value="KXI18490.1"/>
    <property type="molecule type" value="Genomic_DNA"/>
</dbReference>
<keyword evidence="1" id="KW-1133">Transmembrane helix</keyword>
<evidence type="ECO:0000256" key="1">
    <source>
        <dbReference type="SAM" id="Phobius"/>
    </source>
</evidence>
<proteinExistence type="predicted"/>
<feature type="transmembrane region" description="Helical" evidence="1">
    <location>
        <begin position="196"/>
        <end position="219"/>
    </location>
</feature>
<reference evidence="2 3" key="1">
    <citation type="submission" date="2016-02" db="EMBL/GenBank/DDBJ databases">
        <authorList>
            <person name="Wen L."/>
            <person name="He K."/>
            <person name="Yang H."/>
        </authorList>
    </citation>
    <scope>NUCLEOTIDE SEQUENCE [LARGE SCALE GENOMIC DNA]</scope>
    <source>
        <strain evidence="2 3">CMW7778B</strain>
    </source>
</reference>
<feature type="transmembrane region" description="Helical" evidence="1">
    <location>
        <begin position="469"/>
        <end position="493"/>
    </location>
</feature>
<evidence type="ECO:0008006" key="4">
    <source>
        <dbReference type="Google" id="ProtNLM"/>
    </source>
</evidence>
<evidence type="ECO:0000313" key="2">
    <source>
        <dbReference type="EMBL" id="KXI18490.1"/>
    </source>
</evidence>
<keyword evidence="1" id="KW-0812">Transmembrane</keyword>
<protein>
    <recommendedName>
        <fullName evidence="4">Beta-carotene 15,15'-monooxygenase</fullName>
    </recommendedName>
</protein>
<organism evidence="2 3">
    <name type="scientific">Gardnerella vaginalis</name>
    <dbReference type="NCBI Taxonomy" id="2702"/>
    <lineage>
        <taxon>Bacteria</taxon>
        <taxon>Bacillati</taxon>
        <taxon>Actinomycetota</taxon>
        <taxon>Actinomycetes</taxon>
        <taxon>Bifidobacteriales</taxon>
        <taxon>Bifidobacteriaceae</taxon>
        <taxon>Gardnerella</taxon>
    </lineage>
</organism>
<sequence length="704" mass="79651">MPLAILLLIVLFECTIGNIPFWKSVAGSTDSFSAHNHIGAGIQRLHSGGLRIVDPSEAYIEVISDGSSPYIRLQPAIKQPKNVGTTPIISDIHVRVDVNGIAGKLTSANPRATNNALIPVPEEAIGKPNILRIWIQHPFNSIIDLEDARANVRAPFSWSWGRVAMLAIAAFVIALLNPWSHLWKIKLNTSSIYQRLLFIVILSPFIINAFISIIDSFIYSTPLHFDVIGNYTYDFDQYDHTAQAILRGQTYLNLPVPHELRQLSNPYDPSARNILLSNGVRNIYWDHAYYQGHWYSYFGVIPTIFFFLPYRAISMLFVPNGRMLPTSAVTFFCIIVFLIAGSLLIINLIKKIKESPLLATTVICVALFLITSNITYLWFRPSFYSIPIVSSLMFTTIGLCCWLKARKDDITINSFYFSLGTFFISLNLGCRPTFTIALLLALPLFRHYIFNTLYNTFTKYYDPSSWKQLARLTSITLIPIAIIALPLGFYNAIRFGSPFNFGNEYQITVTDMTRMHIPSENILPSIFSYLILPLRTITKFPWIAIQPISFSKWQYAEPMIGGIFSISPLALLGQIASFIFYKRNKNKYVNEFAITSIVLGIIVIIFDSLKAGIGWRYIADFSWLIGLSAVIGIALFLEKAAIITSQDTILTKACSYSIRAIIAILLVFSLVITFLSWFIIGREDSLIQYNPELWYSVRAWFNLL</sequence>
<feature type="transmembrane region" description="Helical" evidence="1">
    <location>
        <begin position="658"/>
        <end position="680"/>
    </location>
</feature>
<feature type="transmembrane region" description="Helical" evidence="1">
    <location>
        <begin position="410"/>
        <end position="428"/>
    </location>
</feature>
<feature type="transmembrane region" description="Helical" evidence="1">
    <location>
        <begin position="384"/>
        <end position="403"/>
    </location>
</feature>
<evidence type="ECO:0000313" key="3">
    <source>
        <dbReference type="Proteomes" id="UP000070505"/>
    </source>
</evidence>
<feature type="transmembrane region" description="Helical" evidence="1">
    <location>
        <begin position="434"/>
        <end position="457"/>
    </location>
</feature>
<dbReference type="Proteomes" id="UP000070505">
    <property type="component" value="Unassembled WGS sequence"/>
</dbReference>
<feature type="transmembrane region" description="Helical" evidence="1">
    <location>
        <begin position="158"/>
        <end position="176"/>
    </location>
</feature>
<dbReference type="PATRIC" id="fig|2702.101.peg.255"/>
<feature type="transmembrane region" description="Helical" evidence="1">
    <location>
        <begin position="559"/>
        <end position="581"/>
    </location>
</feature>
<feature type="transmembrane region" description="Helical" evidence="1">
    <location>
        <begin position="618"/>
        <end position="637"/>
    </location>
</feature>